<proteinExistence type="predicted"/>
<dbReference type="HOGENOM" id="CLU_1402449_0_0_1"/>
<keyword evidence="3" id="KW-1185">Reference proteome</keyword>
<dbReference type="GeneID" id="27353878"/>
<gene>
    <name evidence="2" type="ORF">PV06_01804</name>
</gene>
<dbReference type="EMBL" id="KN847333">
    <property type="protein sequence ID" value="KIW46114.1"/>
    <property type="molecule type" value="Genomic_DNA"/>
</dbReference>
<dbReference type="OrthoDB" id="4119781at2759"/>
<feature type="region of interest" description="Disordered" evidence="1">
    <location>
        <begin position="108"/>
        <end position="131"/>
    </location>
</feature>
<evidence type="ECO:0000256" key="1">
    <source>
        <dbReference type="SAM" id="MobiDB-lite"/>
    </source>
</evidence>
<sequence>MLRSITKQKMIYLLSTNIITRRCQIVCLFTTLAHPPRGDHEALHVGQQFQYSRKPRKCYRKTRNQSANLRLGTYRIDEAERSRLVMPVNELTIGKLCIEPMASSSMEERPACNRARSTSGSTSASSTSEMHVKITKQMRIQQDRWAEWQQKQIALFQEAAMAPDTEDSLRKRITSKRPHLHLDKVSSTLRRLRG</sequence>
<dbReference type="AlphaFoldDB" id="A0A0D2EDV5"/>
<evidence type="ECO:0000313" key="2">
    <source>
        <dbReference type="EMBL" id="KIW46114.1"/>
    </source>
</evidence>
<name>A0A0D2EDV5_9EURO</name>
<feature type="compositionally biased region" description="Low complexity" evidence="1">
    <location>
        <begin position="117"/>
        <end position="128"/>
    </location>
</feature>
<accession>A0A0D2EDV5</accession>
<protein>
    <submittedName>
        <fullName evidence="2">Uncharacterized protein</fullName>
    </submittedName>
</protein>
<evidence type="ECO:0000313" key="3">
    <source>
        <dbReference type="Proteomes" id="UP000053342"/>
    </source>
</evidence>
<dbReference type="Proteomes" id="UP000053342">
    <property type="component" value="Unassembled WGS sequence"/>
</dbReference>
<reference evidence="2 3" key="1">
    <citation type="submission" date="2015-01" db="EMBL/GenBank/DDBJ databases">
        <title>The Genome Sequence of Exophiala oligosperma CBS72588.</title>
        <authorList>
            <consortium name="The Broad Institute Genomics Platform"/>
            <person name="Cuomo C."/>
            <person name="de Hoog S."/>
            <person name="Gorbushina A."/>
            <person name="Stielow B."/>
            <person name="Teixiera M."/>
            <person name="Abouelleil A."/>
            <person name="Chapman S.B."/>
            <person name="Priest M."/>
            <person name="Young S.K."/>
            <person name="Wortman J."/>
            <person name="Nusbaum C."/>
            <person name="Birren B."/>
        </authorList>
    </citation>
    <scope>NUCLEOTIDE SEQUENCE [LARGE SCALE GENOMIC DNA]</scope>
    <source>
        <strain evidence="2 3">CBS 72588</strain>
    </source>
</reference>
<organism evidence="2 3">
    <name type="scientific">Exophiala oligosperma</name>
    <dbReference type="NCBI Taxonomy" id="215243"/>
    <lineage>
        <taxon>Eukaryota</taxon>
        <taxon>Fungi</taxon>
        <taxon>Dikarya</taxon>
        <taxon>Ascomycota</taxon>
        <taxon>Pezizomycotina</taxon>
        <taxon>Eurotiomycetes</taxon>
        <taxon>Chaetothyriomycetidae</taxon>
        <taxon>Chaetothyriales</taxon>
        <taxon>Herpotrichiellaceae</taxon>
        <taxon>Exophiala</taxon>
    </lineage>
</organism>
<dbReference type="RefSeq" id="XP_016266330.1">
    <property type="nucleotide sequence ID" value="XM_016402433.1"/>
</dbReference>
<dbReference type="VEuPathDB" id="FungiDB:PV06_01804"/>